<protein>
    <submittedName>
        <fullName evidence="3">Uncharacterized protein</fullName>
    </submittedName>
</protein>
<name>A0A016VP79_9BILA</name>
<organism evidence="3 4">
    <name type="scientific">Ancylostoma ceylanicum</name>
    <dbReference type="NCBI Taxonomy" id="53326"/>
    <lineage>
        <taxon>Eukaryota</taxon>
        <taxon>Metazoa</taxon>
        <taxon>Ecdysozoa</taxon>
        <taxon>Nematoda</taxon>
        <taxon>Chromadorea</taxon>
        <taxon>Rhabditida</taxon>
        <taxon>Rhabditina</taxon>
        <taxon>Rhabditomorpha</taxon>
        <taxon>Strongyloidea</taxon>
        <taxon>Ancylostomatidae</taxon>
        <taxon>Ancylostomatinae</taxon>
        <taxon>Ancylostoma</taxon>
    </lineage>
</organism>
<keyword evidence="4" id="KW-1185">Reference proteome</keyword>
<feature type="compositionally biased region" description="Basic and acidic residues" evidence="1">
    <location>
        <begin position="13"/>
        <end position="27"/>
    </location>
</feature>
<dbReference type="AlphaFoldDB" id="A0A016VP79"/>
<sequence length="70" mass="8235">MSTAFQFRPSASRIERGRGRFGPRRETDFHGLETRQFQLLFMSIMSSKSSGLFGFFCASQLMKHSRERRR</sequence>
<evidence type="ECO:0000313" key="4">
    <source>
        <dbReference type="Proteomes" id="UP000024635"/>
    </source>
</evidence>
<gene>
    <name evidence="3" type="primary">Acey_s0006.g2790</name>
    <name evidence="3" type="ORF">Y032_0006g2790</name>
</gene>
<dbReference type="Proteomes" id="UP000024635">
    <property type="component" value="Unassembled WGS sequence"/>
</dbReference>
<evidence type="ECO:0000313" key="3">
    <source>
        <dbReference type="EMBL" id="EYC29106.1"/>
    </source>
</evidence>
<reference evidence="4" key="1">
    <citation type="journal article" date="2015" name="Nat. Genet.">
        <title>The genome and transcriptome of the zoonotic hookworm Ancylostoma ceylanicum identify infection-specific gene families.</title>
        <authorList>
            <person name="Schwarz E.M."/>
            <person name="Hu Y."/>
            <person name="Antoshechkin I."/>
            <person name="Miller M.M."/>
            <person name="Sternberg P.W."/>
            <person name="Aroian R.V."/>
        </authorList>
    </citation>
    <scope>NUCLEOTIDE SEQUENCE</scope>
    <source>
        <strain evidence="4">HY135</strain>
    </source>
</reference>
<feature type="region of interest" description="Disordered" evidence="1">
    <location>
        <begin position="1"/>
        <end position="27"/>
    </location>
</feature>
<feature type="transmembrane region" description="Helical" evidence="2">
    <location>
        <begin position="39"/>
        <end position="62"/>
    </location>
</feature>
<keyword evidence="2" id="KW-0472">Membrane</keyword>
<proteinExistence type="predicted"/>
<evidence type="ECO:0000256" key="2">
    <source>
        <dbReference type="SAM" id="Phobius"/>
    </source>
</evidence>
<evidence type="ECO:0000256" key="1">
    <source>
        <dbReference type="SAM" id="MobiDB-lite"/>
    </source>
</evidence>
<accession>A0A016VP79</accession>
<keyword evidence="2" id="KW-1133">Transmembrane helix</keyword>
<keyword evidence="2" id="KW-0812">Transmembrane</keyword>
<dbReference type="EMBL" id="JARK01001342">
    <property type="protein sequence ID" value="EYC29106.1"/>
    <property type="molecule type" value="Genomic_DNA"/>
</dbReference>
<comment type="caution">
    <text evidence="3">The sequence shown here is derived from an EMBL/GenBank/DDBJ whole genome shotgun (WGS) entry which is preliminary data.</text>
</comment>